<accession>A0A8K0XRY8</accession>
<proteinExistence type="predicted"/>
<reference evidence="2" key="1">
    <citation type="journal article" date="2021" name="New Phytol.">
        <title>Evolutionary innovations through gain and loss of genes in the ectomycorrhizal Boletales.</title>
        <authorList>
            <person name="Wu G."/>
            <person name="Miyauchi S."/>
            <person name="Morin E."/>
            <person name="Kuo A."/>
            <person name="Drula E."/>
            <person name="Varga T."/>
            <person name="Kohler A."/>
            <person name="Feng B."/>
            <person name="Cao Y."/>
            <person name="Lipzen A."/>
            <person name="Daum C."/>
            <person name="Hundley H."/>
            <person name="Pangilinan J."/>
            <person name="Johnson J."/>
            <person name="Barry K."/>
            <person name="LaButti K."/>
            <person name="Ng V."/>
            <person name="Ahrendt S."/>
            <person name="Min B."/>
            <person name="Choi I.G."/>
            <person name="Park H."/>
            <person name="Plett J.M."/>
            <person name="Magnuson J."/>
            <person name="Spatafora J.W."/>
            <person name="Nagy L.G."/>
            <person name="Henrissat B."/>
            <person name="Grigoriev I.V."/>
            <person name="Yang Z.L."/>
            <person name="Xu J."/>
            <person name="Martin F.M."/>
        </authorList>
    </citation>
    <scope>NUCLEOTIDE SEQUENCE</scope>
    <source>
        <strain evidence="2">KKN 215</strain>
    </source>
</reference>
<name>A0A8K0XRY8_9AGAR</name>
<keyword evidence="3" id="KW-1185">Reference proteome</keyword>
<organism evidence="2 3">
    <name type="scientific">Cristinia sonorae</name>
    <dbReference type="NCBI Taxonomy" id="1940300"/>
    <lineage>
        <taxon>Eukaryota</taxon>
        <taxon>Fungi</taxon>
        <taxon>Dikarya</taxon>
        <taxon>Basidiomycota</taxon>
        <taxon>Agaricomycotina</taxon>
        <taxon>Agaricomycetes</taxon>
        <taxon>Agaricomycetidae</taxon>
        <taxon>Agaricales</taxon>
        <taxon>Pleurotineae</taxon>
        <taxon>Stephanosporaceae</taxon>
        <taxon>Cristinia</taxon>
    </lineage>
</organism>
<sequence>MWLTVCTVVRYLQTGDCAPPQPLCRRHGCGEGFSLPVVALPPLLAKGSNRPKSWLLVFPPAPDCVRPPLPGWSSRKNRDYCHGYNHIAQRLTYSFLQSQQEVPGVGNAATVGVFGAPGRWVATTGTDQQSEGEEVSEERRGMGRSDEDGRSEECGVHGD</sequence>
<gene>
    <name evidence="2" type="ORF">BXZ70DRAFT_1058311</name>
</gene>
<dbReference type="AlphaFoldDB" id="A0A8K0XRY8"/>
<dbReference type="Proteomes" id="UP000813824">
    <property type="component" value="Unassembled WGS sequence"/>
</dbReference>
<dbReference type="EMBL" id="JAEVFJ010000008">
    <property type="protein sequence ID" value="KAH8103131.1"/>
    <property type="molecule type" value="Genomic_DNA"/>
</dbReference>
<evidence type="ECO:0000256" key="1">
    <source>
        <dbReference type="SAM" id="MobiDB-lite"/>
    </source>
</evidence>
<protein>
    <submittedName>
        <fullName evidence="2">Uncharacterized protein</fullName>
    </submittedName>
</protein>
<evidence type="ECO:0000313" key="3">
    <source>
        <dbReference type="Proteomes" id="UP000813824"/>
    </source>
</evidence>
<evidence type="ECO:0000313" key="2">
    <source>
        <dbReference type="EMBL" id="KAH8103131.1"/>
    </source>
</evidence>
<comment type="caution">
    <text evidence="2">The sequence shown here is derived from an EMBL/GenBank/DDBJ whole genome shotgun (WGS) entry which is preliminary data.</text>
</comment>
<feature type="region of interest" description="Disordered" evidence="1">
    <location>
        <begin position="120"/>
        <end position="159"/>
    </location>
</feature>
<feature type="compositionally biased region" description="Basic and acidic residues" evidence="1">
    <location>
        <begin position="137"/>
        <end position="159"/>
    </location>
</feature>